<dbReference type="STRING" id="218851.A0A2G5C5I8"/>
<dbReference type="Proteomes" id="UP000230069">
    <property type="component" value="Unassembled WGS sequence"/>
</dbReference>
<gene>
    <name evidence="2" type="ORF">AQUCO_09100023v1</name>
</gene>
<accession>A0A2G5C5I8</accession>
<dbReference type="PANTHER" id="PTHR33566">
    <property type="entry name" value="EN/SPM-LIKE TRANSPOSON-RELATED"/>
    <property type="match status" value="1"/>
</dbReference>
<feature type="coiled-coil region" evidence="1">
    <location>
        <begin position="1207"/>
        <end position="1248"/>
    </location>
</feature>
<dbReference type="EMBL" id="KZ305108">
    <property type="protein sequence ID" value="PIA26545.1"/>
    <property type="molecule type" value="Genomic_DNA"/>
</dbReference>
<evidence type="ECO:0000313" key="3">
    <source>
        <dbReference type="Proteomes" id="UP000230069"/>
    </source>
</evidence>
<keyword evidence="3" id="KW-1185">Reference proteome</keyword>
<dbReference type="SUPFAM" id="SSF55874">
    <property type="entry name" value="ATPase domain of HSP90 chaperone/DNA topoisomerase II/histidine kinase"/>
    <property type="match status" value="1"/>
</dbReference>
<name>A0A2G5C5I8_AQUCA</name>
<evidence type="ECO:0000313" key="2">
    <source>
        <dbReference type="EMBL" id="PIA26545.1"/>
    </source>
</evidence>
<dbReference type="Gene3D" id="3.30.565.10">
    <property type="entry name" value="Histidine kinase-like ATPase, C-terminal domain"/>
    <property type="match status" value="1"/>
</dbReference>
<dbReference type="FunCoup" id="A0A2G5C5I8">
    <property type="interactions" value="76"/>
</dbReference>
<organism evidence="2 3">
    <name type="scientific">Aquilegia coerulea</name>
    <name type="common">Rocky mountain columbine</name>
    <dbReference type="NCBI Taxonomy" id="218851"/>
    <lineage>
        <taxon>Eukaryota</taxon>
        <taxon>Viridiplantae</taxon>
        <taxon>Streptophyta</taxon>
        <taxon>Embryophyta</taxon>
        <taxon>Tracheophyta</taxon>
        <taxon>Spermatophyta</taxon>
        <taxon>Magnoliopsida</taxon>
        <taxon>Ranunculales</taxon>
        <taxon>Ranunculaceae</taxon>
        <taxon>Thalictroideae</taxon>
        <taxon>Aquilegia</taxon>
    </lineage>
</organism>
<evidence type="ECO:0000256" key="1">
    <source>
        <dbReference type="SAM" id="Coils"/>
    </source>
</evidence>
<protein>
    <submittedName>
        <fullName evidence="2">Uncharacterized protein</fullName>
    </submittedName>
</protein>
<dbReference type="PANTHER" id="PTHR33566:SF1">
    <property type="entry name" value="EN_SPM-LIKE TRANSPOSON-RELATED"/>
    <property type="match status" value="1"/>
</dbReference>
<dbReference type="OrthoDB" id="10036779at2759"/>
<reference evidence="2 3" key="1">
    <citation type="submission" date="2017-09" db="EMBL/GenBank/DDBJ databases">
        <title>WGS assembly of Aquilegia coerulea Goldsmith.</title>
        <authorList>
            <person name="Hodges S."/>
            <person name="Kramer E."/>
            <person name="Nordborg M."/>
            <person name="Tomkins J."/>
            <person name="Borevitz J."/>
            <person name="Derieg N."/>
            <person name="Yan J."/>
            <person name="Mihaltcheva S."/>
            <person name="Hayes R.D."/>
            <person name="Rokhsar D."/>
        </authorList>
    </citation>
    <scope>NUCLEOTIDE SEQUENCE [LARGE SCALE GENOMIC DNA]</scope>
    <source>
        <strain evidence="3">cv. Goldsmith</strain>
    </source>
</reference>
<dbReference type="Pfam" id="PF13589">
    <property type="entry name" value="HATPase_c_3"/>
    <property type="match status" value="1"/>
</dbReference>
<dbReference type="InterPro" id="IPR036890">
    <property type="entry name" value="HATPase_C_sf"/>
</dbReference>
<proteinExistence type="predicted"/>
<sequence>MERKSSSNLGKRLRFDEEEKDYRFKILLPNGTSVNLNLKRTVDDDMSLKEFIDRIRKEYDRSVGIEVVKGRRKIVWRDPSICLEDLTGVKMPKTIPLMCYPPDKCHILRLHDGVKDSSDTFENMWDLTPGTDILMELPQEYTFETALADLIDNSLQAVWSNARDERKLVSVSIGEDEISILDTGPGMDDSDKNSLVKWGKMGASLHRSAKRLAIGGKPPYLTPFFGMFGYGGAIASMHLGRDASVFSKTKNSKKVYRLDLSREALINSREKTWKTGGSIRNPLEDEISASPHGSFTKVEISKLKVKLLDINQLKCRLKDIYFPYIQCDEMLGTGRTTTPIQFQVNGDDLADLTGGEVAITNMHSCHGPDFVLQLHLLYQDASTVTSSREPQKAHARLKCVYYPIVKGKESINTILESLRVDGDTVAETFDTFCRASIRRLGRLLPDARWGRLPFMESRHRKGDRAQVLKRCCMRVKCFIDTDAGFSPTPSKTDLAHRHPCTVALKNFGNRTLEKDIDVSVEIFRGGKTLSISQLEKEYEDWVFEMHDKYDEESVCGEDDPIVVVLNPHNKKGLGISSNVVRVHKVIKRNGNTWKSGQHIKICKGAVGCHKNNLYAALEYIVLEGLEEDVCGEARLICRPLHVPVEKGCVIEIDDMNTTSLDIRGSKSFPISVIDSGKCKVMEPAELKKQLEKLDQNSPSTIDILRSKDCHQLAIEEALPIDGTVSAGSFSLKKVVAVLRPAFFDPGSSFRSLDQKSIIKADLEMSMEVTYLGEDYDPQEEHIYAERSKPSVHGGIQGLYIFTVGSRNTKHFQKSGIYRFLFTVICEDSGCLKCEKRLIVLPDTRVDQWKHLSDEKCRTYHVRVGSCSPPVSIACVDIYGNHMPFISSPGVLVKVESTNCVMGHSRRMKVNLSSNRLILNISDIWIESSNLDSIRPHYKASLVISSQDELYCVRIPCQVTPGVVFFVTDLCMELEKPLLPGSVIKQLVLELKDRFGNHIERGVEVSIHVEGLGFQDQKGSTREVDDKGYIDLSGVLKVKAGYGNLVSVFLNIGVESYYKKEFQVEQRKLRIVSTVPEYCAAGSHLEDVVFEVVDSVGMVDEGIHDSKFGKHTLRITSELPGIHDSLQYSFIHGRCTVPFIPIPEKEGICFIVAVHSNHPELCTNVEVHVVRTPQWQKESGYKAIEPPQCSDGGMLLLQDKAVCIVNDAQELDNDVLRAASRIEEHEKKLKLLGEKKESLEQQILDLKESVEPEELNLLDYFKMVRRIEGKDNTAASVICNMLEFSMSQRQEDECMQDIIGVVALLATVSTYDLSRILAEYLREDNMLAVVCKSYATACTLEKYKEQGDIDHSDALHAIAAELGKSIDGRFDVIYLEGIRPYAGKIEDGPQRRLVLADPLLPTGDIPTGFIGYAVNIIKLDARFICTRTIGGHGLRETLFYHLFGELQVYKTRKCMKKACSSIKHGAVSLDGGILRGNGVFSYGVGEPKVCFPVSVSDVQWQLSSLSVSILKEITLMESELEATSDEIKKELKAQYVDFLEFKQKKDRYHNFLNTKEAVVSEVCHAYSQIVKTESSELDT</sequence>
<dbReference type="InParanoid" id="A0A2G5C5I8"/>
<keyword evidence="1" id="KW-0175">Coiled coil</keyword>